<sequence>MTRRRAHVAASAPHWRAGNRVRLLENGDEFFPRAFAAIAAAEHEVLLETFILFEDKVGLELHRHLVDAARRGVRVELTVDGWGSPSFSHRFVAGLVDAGVRFHVFDPGPKPFGLRLHVFRRMHRKLLVVDGRVAFVGGINFSADHLMDYGSEAMQDYSVELTGPIVDDIRAFTATQARVPAPSLPGDASGTAHGDARVKLTVRDNAHCRTDIERAYRTAIRGAKREVVIANAYFFPSHRLLSELRRAARRGVSVTLIVAARSDEPIATLGARALYKHLMQAGVRVYEYMPRPFHGKVAVIDDEWATIGSSNLDPLSLSLNLEANVFIRDAEFNAVLRARLQELRDAHCFRIDPSSLRGGIWQAVTGPIAYHLMRRFPRWAGLLPAHAPTRLLLRPRRVQEAPA</sequence>
<gene>
    <name evidence="9 11" type="primary">clsB</name>
    <name evidence="11" type="ORF">GCM10007067_04440</name>
</gene>
<evidence type="ECO:0000256" key="8">
    <source>
        <dbReference type="ARBA" id="ARBA00023264"/>
    </source>
</evidence>
<reference evidence="11" key="2">
    <citation type="submission" date="2020-09" db="EMBL/GenBank/DDBJ databases">
        <authorList>
            <person name="Sun Q."/>
            <person name="Kim S."/>
        </authorList>
    </citation>
    <scope>NUCLEOTIDE SEQUENCE</scope>
    <source>
        <strain evidence="11">KCTC 23077</strain>
    </source>
</reference>
<dbReference type="NCBIfam" id="NF008427">
    <property type="entry name" value="PRK11263.1"/>
    <property type="match status" value="1"/>
</dbReference>
<dbReference type="InterPro" id="IPR025202">
    <property type="entry name" value="PLD-like_dom"/>
</dbReference>
<keyword evidence="12" id="KW-1185">Reference proteome</keyword>
<evidence type="ECO:0000256" key="1">
    <source>
        <dbReference type="ARBA" id="ARBA00022475"/>
    </source>
</evidence>
<evidence type="ECO:0000256" key="2">
    <source>
        <dbReference type="ARBA" id="ARBA00022516"/>
    </source>
</evidence>
<dbReference type="PROSITE" id="PS50035">
    <property type="entry name" value="PLD"/>
    <property type="match status" value="2"/>
</dbReference>
<dbReference type="GO" id="GO:0032049">
    <property type="term" value="P:cardiolipin biosynthetic process"/>
    <property type="evidence" value="ECO:0007669"/>
    <property type="project" value="InterPro"/>
</dbReference>
<dbReference type="AlphaFoldDB" id="A0A918SU52"/>
<keyword evidence="5 9" id="KW-0443">Lipid metabolism</keyword>
<feature type="domain" description="PLD phosphodiesterase" evidence="10">
    <location>
        <begin position="118"/>
        <end position="145"/>
    </location>
</feature>
<feature type="active site" evidence="9">
    <location>
        <position position="123"/>
    </location>
</feature>
<evidence type="ECO:0000256" key="5">
    <source>
        <dbReference type="ARBA" id="ARBA00023098"/>
    </source>
</evidence>
<keyword evidence="7 9" id="KW-0594">Phospholipid biosynthesis</keyword>
<comment type="catalytic activity">
    <reaction evidence="9">
        <text>2 a 1,2-diacyl-sn-glycero-3-phospho-(1'-sn-glycerol) = a cardiolipin + glycerol</text>
        <dbReference type="Rhea" id="RHEA:31451"/>
        <dbReference type="ChEBI" id="CHEBI:17754"/>
        <dbReference type="ChEBI" id="CHEBI:62237"/>
        <dbReference type="ChEBI" id="CHEBI:64716"/>
    </reaction>
</comment>
<dbReference type="EC" id="2.7.8.-" evidence="9"/>
<dbReference type="RefSeq" id="WP_189452885.1">
    <property type="nucleotide sequence ID" value="NZ_BMYD01000001.1"/>
</dbReference>
<evidence type="ECO:0000256" key="9">
    <source>
        <dbReference type="HAMAP-Rule" id="MF_01917"/>
    </source>
</evidence>
<feature type="active site" evidence="9">
    <location>
        <position position="296"/>
    </location>
</feature>
<evidence type="ECO:0000256" key="4">
    <source>
        <dbReference type="ARBA" id="ARBA00022737"/>
    </source>
</evidence>
<dbReference type="Proteomes" id="UP000646426">
    <property type="component" value="Unassembled WGS sequence"/>
</dbReference>
<evidence type="ECO:0000313" key="12">
    <source>
        <dbReference type="Proteomes" id="UP000646426"/>
    </source>
</evidence>
<dbReference type="CDD" id="cd09159">
    <property type="entry name" value="PLDc_ybhO_like_2"/>
    <property type="match status" value="1"/>
</dbReference>
<organism evidence="11 12">
    <name type="scientific">Cognatilysobacter bugurensis</name>
    <dbReference type="NCBI Taxonomy" id="543356"/>
    <lineage>
        <taxon>Bacteria</taxon>
        <taxon>Pseudomonadati</taxon>
        <taxon>Pseudomonadota</taxon>
        <taxon>Gammaproteobacteria</taxon>
        <taxon>Lysobacterales</taxon>
        <taxon>Lysobacteraceae</taxon>
        <taxon>Cognatilysobacter</taxon>
    </lineage>
</organism>
<feature type="active site" evidence="9">
    <location>
        <position position="130"/>
    </location>
</feature>
<dbReference type="PANTHER" id="PTHR21248">
    <property type="entry name" value="CARDIOLIPIN SYNTHASE"/>
    <property type="match status" value="1"/>
</dbReference>
<evidence type="ECO:0000256" key="6">
    <source>
        <dbReference type="ARBA" id="ARBA00023136"/>
    </source>
</evidence>
<dbReference type="InterPro" id="IPR030872">
    <property type="entry name" value="Cardiolipin_synth_ClsB"/>
</dbReference>
<accession>A0A918SU52</accession>
<dbReference type="SUPFAM" id="SSF56024">
    <property type="entry name" value="Phospholipase D/nuclease"/>
    <property type="match status" value="2"/>
</dbReference>
<keyword evidence="6 9" id="KW-0472">Membrane</keyword>
<name>A0A918SU52_9GAMM</name>
<protein>
    <recommendedName>
        <fullName evidence="9">Cardiolipin synthase B</fullName>
        <shortName evidence="9">CL synthase</shortName>
        <ecNumber evidence="9">2.7.8.-</ecNumber>
    </recommendedName>
</protein>
<proteinExistence type="inferred from homology"/>
<evidence type="ECO:0000259" key="10">
    <source>
        <dbReference type="PROSITE" id="PS50035"/>
    </source>
</evidence>
<evidence type="ECO:0000256" key="7">
    <source>
        <dbReference type="ARBA" id="ARBA00023209"/>
    </source>
</evidence>
<dbReference type="Pfam" id="PF13091">
    <property type="entry name" value="PLDc_2"/>
    <property type="match status" value="2"/>
</dbReference>
<feature type="active site" evidence="9">
    <location>
        <position position="301"/>
    </location>
</feature>
<evidence type="ECO:0000313" key="11">
    <source>
        <dbReference type="EMBL" id="GHA71252.1"/>
    </source>
</evidence>
<dbReference type="HAMAP" id="MF_01917">
    <property type="entry name" value="Cardiolipin_synth_ClsB"/>
    <property type="match status" value="1"/>
</dbReference>
<dbReference type="PANTHER" id="PTHR21248:SF23">
    <property type="entry name" value="CARDIOLIPIN SYNTHASE B"/>
    <property type="match status" value="1"/>
</dbReference>
<dbReference type="SMART" id="SM00155">
    <property type="entry name" value="PLDc"/>
    <property type="match status" value="2"/>
</dbReference>
<feature type="active site" evidence="9">
    <location>
        <position position="294"/>
    </location>
</feature>
<dbReference type="CDD" id="cd09110">
    <property type="entry name" value="PLDc_CLS_1"/>
    <property type="match status" value="1"/>
</dbReference>
<keyword evidence="4" id="KW-0677">Repeat</keyword>
<dbReference type="GO" id="GO:0008808">
    <property type="term" value="F:cardiolipin synthase activity"/>
    <property type="evidence" value="ECO:0007669"/>
    <property type="project" value="InterPro"/>
</dbReference>
<feature type="active site" evidence="9">
    <location>
        <position position="125"/>
    </location>
</feature>
<keyword evidence="3 9" id="KW-0808">Transferase</keyword>
<comment type="similarity">
    <text evidence="9">Belongs to the phospholipase D family. Cardiolipin synthase subfamily. ClsB sub-subfamily.</text>
</comment>
<dbReference type="GO" id="GO:0005886">
    <property type="term" value="C:plasma membrane"/>
    <property type="evidence" value="ECO:0007669"/>
    <property type="project" value="UniProtKB-SubCell"/>
</dbReference>
<dbReference type="Gene3D" id="3.30.870.10">
    <property type="entry name" value="Endonuclease Chain A"/>
    <property type="match status" value="2"/>
</dbReference>
<reference evidence="11" key="1">
    <citation type="journal article" date="2014" name="Int. J. Syst. Evol. Microbiol.">
        <title>Complete genome sequence of Corynebacterium casei LMG S-19264T (=DSM 44701T), isolated from a smear-ripened cheese.</title>
        <authorList>
            <consortium name="US DOE Joint Genome Institute (JGI-PGF)"/>
            <person name="Walter F."/>
            <person name="Albersmeier A."/>
            <person name="Kalinowski J."/>
            <person name="Ruckert C."/>
        </authorList>
    </citation>
    <scope>NUCLEOTIDE SEQUENCE</scope>
    <source>
        <strain evidence="11">KCTC 23077</strain>
    </source>
</reference>
<comment type="caution">
    <text evidence="11">The sequence shown here is derived from an EMBL/GenBank/DDBJ whole genome shotgun (WGS) entry which is preliminary data.</text>
</comment>
<keyword evidence="1 9" id="KW-1003">Cell membrane</keyword>
<keyword evidence="2 9" id="KW-0444">Lipid biosynthesis</keyword>
<keyword evidence="8 9" id="KW-1208">Phospholipid metabolism</keyword>
<dbReference type="InterPro" id="IPR001736">
    <property type="entry name" value="PLipase_D/transphosphatidylase"/>
</dbReference>
<feature type="domain" description="PLD phosphodiesterase" evidence="10">
    <location>
        <begin position="289"/>
        <end position="316"/>
    </location>
</feature>
<dbReference type="EMBL" id="BMYD01000001">
    <property type="protein sequence ID" value="GHA71252.1"/>
    <property type="molecule type" value="Genomic_DNA"/>
</dbReference>
<evidence type="ECO:0000256" key="3">
    <source>
        <dbReference type="ARBA" id="ARBA00022679"/>
    </source>
</evidence>
<comment type="subcellular location">
    <subcellularLocation>
        <location evidence="9">Cell membrane</location>
        <topology evidence="9">Peripheral membrane protein</topology>
    </subcellularLocation>
</comment>
<comment type="function">
    <text evidence="9">Catalyzes the phosphatidyl group transfer from one phosphatidylglycerol molecule to another to form cardiolipin (CL) (diphosphatidylglycerol) and glycerol.</text>
</comment>